<evidence type="ECO:0000313" key="1">
    <source>
        <dbReference type="EMBL" id="QNR53912.1"/>
    </source>
</evidence>
<proteinExistence type="predicted"/>
<evidence type="ECO:0000313" key="2">
    <source>
        <dbReference type="Proteomes" id="UP000516415"/>
    </source>
</evidence>
<keyword evidence="2" id="KW-1185">Reference proteome</keyword>
<accession>A0A7H0XFX2</accession>
<organism evidence="1 2">
    <name type="scientific">Pseudomonas phage phiK7A1</name>
    <dbReference type="NCBI Taxonomy" id="2759194"/>
    <lineage>
        <taxon>Viruses</taxon>
        <taxon>Duplodnaviria</taxon>
        <taxon>Heunggongvirae</taxon>
        <taxon>Uroviricota</taxon>
        <taxon>Caudoviricetes</taxon>
        <taxon>Vandenendeviridae</taxon>
        <taxon>Gorskivirinae</taxon>
        <taxon>Torinovirus</taxon>
        <taxon>Torinovirus K7A1</taxon>
    </lineage>
</organism>
<reference evidence="1 2" key="1">
    <citation type="submission" date="2020-07" db="EMBL/GenBank/DDBJ databases">
        <authorList>
            <person name="Martino G."/>
            <person name="Holtappels D."/>
            <person name="Wagemans J."/>
            <person name="Lavigne R."/>
            <person name="Turina M."/>
            <person name="Ciuffo M."/>
        </authorList>
    </citation>
    <scope>NUCLEOTIDE SEQUENCE [LARGE SCALE GENOMIC DNA]</scope>
</reference>
<gene>
    <name evidence="1" type="ORF">phiK7A1_124</name>
</gene>
<dbReference type="EMBL" id="MT740307">
    <property type="protein sequence ID" value="QNR53912.1"/>
    <property type="molecule type" value="Genomic_DNA"/>
</dbReference>
<name>A0A7H0XFX2_9CAUD</name>
<sequence length="75" mass="8347">MTEVQDQILSLGTGQEVVNKEVFDKYFQFTKDNFTGEQRDLIDAYIAVETLGAVLAKALGIPRIQATVEDDNEPV</sequence>
<protein>
    <submittedName>
        <fullName evidence="1">Uncharacterized protein</fullName>
    </submittedName>
</protein>
<dbReference type="Proteomes" id="UP000516415">
    <property type="component" value="Segment"/>
</dbReference>